<dbReference type="Gene3D" id="3.40.50.300">
    <property type="entry name" value="P-loop containing nucleotide triphosphate hydrolases"/>
    <property type="match status" value="1"/>
</dbReference>
<dbReference type="GO" id="GO:0003677">
    <property type="term" value="F:DNA binding"/>
    <property type="evidence" value="ECO:0007669"/>
    <property type="project" value="UniProtKB-KW"/>
</dbReference>
<dbReference type="InterPro" id="IPR003593">
    <property type="entry name" value="AAA+_ATPase"/>
</dbReference>
<dbReference type="SUPFAM" id="SSF52540">
    <property type="entry name" value="P-loop containing nucleoside triphosphate hydrolases"/>
    <property type="match status" value="1"/>
</dbReference>
<evidence type="ECO:0000259" key="4">
    <source>
        <dbReference type="PROSITE" id="PS50045"/>
    </source>
</evidence>
<keyword evidence="1" id="KW-0547">Nucleotide-binding</keyword>
<dbReference type="PANTHER" id="PTHR32071:SF117">
    <property type="entry name" value="PTS-DEPENDENT DIHYDROXYACETONE KINASE OPERON REGULATORY PROTEIN-RELATED"/>
    <property type="match status" value="1"/>
</dbReference>
<evidence type="ECO:0000313" key="6">
    <source>
        <dbReference type="Proteomes" id="UP000587760"/>
    </source>
</evidence>
<gene>
    <name evidence="5" type="ORF">HNR50_004038</name>
</gene>
<dbReference type="Pfam" id="PF25601">
    <property type="entry name" value="AAA_lid_14"/>
    <property type="match status" value="1"/>
</dbReference>
<keyword evidence="6" id="KW-1185">Reference proteome</keyword>
<dbReference type="SUPFAM" id="SSF52172">
    <property type="entry name" value="CheY-like"/>
    <property type="match status" value="1"/>
</dbReference>
<dbReference type="CDD" id="cd00009">
    <property type="entry name" value="AAA"/>
    <property type="match status" value="1"/>
</dbReference>
<dbReference type="Proteomes" id="UP000587760">
    <property type="component" value="Unassembled WGS sequence"/>
</dbReference>
<feature type="domain" description="Sigma-54 factor interaction" evidence="4">
    <location>
        <begin position="134"/>
        <end position="357"/>
    </location>
</feature>
<organism evidence="5 6">
    <name type="scientific">Spirochaeta isovalerica</name>
    <dbReference type="NCBI Taxonomy" id="150"/>
    <lineage>
        <taxon>Bacteria</taxon>
        <taxon>Pseudomonadati</taxon>
        <taxon>Spirochaetota</taxon>
        <taxon>Spirochaetia</taxon>
        <taxon>Spirochaetales</taxon>
        <taxon>Spirochaetaceae</taxon>
        <taxon>Spirochaeta</taxon>
    </lineage>
</organism>
<name>A0A841RE52_9SPIO</name>
<evidence type="ECO:0000256" key="2">
    <source>
        <dbReference type="ARBA" id="ARBA00022840"/>
    </source>
</evidence>
<comment type="caution">
    <text evidence="5">The sequence shown here is derived from an EMBL/GenBank/DDBJ whole genome shotgun (WGS) entry which is preliminary data.</text>
</comment>
<dbReference type="PROSITE" id="PS50045">
    <property type="entry name" value="SIGMA54_INTERACT_4"/>
    <property type="match status" value="1"/>
</dbReference>
<dbReference type="EMBL" id="JACHGJ010000011">
    <property type="protein sequence ID" value="MBB6482345.1"/>
    <property type="molecule type" value="Genomic_DNA"/>
</dbReference>
<proteinExistence type="predicted"/>
<dbReference type="RefSeq" id="WP_184748582.1">
    <property type="nucleotide sequence ID" value="NZ_JACHGJ010000011.1"/>
</dbReference>
<reference evidence="5 6" key="1">
    <citation type="submission" date="2020-08" db="EMBL/GenBank/DDBJ databases">
        <title>Genomic Encyclopedia of Type Strains, Phase IV (KMG-IV): sequencing the most valuable type-strain genomes for metagenomic binning, comparative biology and taxonomic classification.</title>
        <authorList>
            <person name="Goeker M."/>
        </authorList>
    </citation>
    <scope>NUCLEOTIDE SEQUENCE [LARGE SCALE GENOMIC DNA]</scope>
    <source>
        <strain evidence="5 6">DSM 2461</strain>
    </source>
</reference>
<dbReference type="InterPro" id="IPR027417">
    <property type="entry name" value="P-loop_NTPase"/>
</dbReference>
<evidence type="ECO:0000256" key="3">
    <source>
        <dbReference type="ARBA" id="ARBA00023125"/>
    </source>
</evidence>
<keyword evidence="2" id="KW-0067">ATP-binding</keyword>
<evidence type="ECO:0000313" key="5">
    <source>
        <dbReference type="EMBL" id="MBB6482345.1"/>
    </source>
</evidence>
<dbReference type="AlphaFoldDB" id="A0A841RE52"/>
<evidence type="ECO:0000256" key="1">
    <source>
        <dbReference type="ARBA" id="ARBA00022741"/>
    </source>
</evidence>
<dbReference type="Gene3D" id="1.10.8.60">
    <property type="match status" value="1"/>
</dbReference>
<dbReference type="Pfam" id="PF00158">
    <property type="entry name" value="Sigma54_activat"/>
    <property type="match status" value="1"/>
</dbReference>
<dbReference type="PANTHER" id="PTHR32071">
    <property type="entry name" value="TRANSCRIPTIONAL REGULATORY PROTEIN"/>
    <property type="match status" value="1"/>
</dbReference>
<dbReference type="SMART" id="SM00382">
    <property type="entry name" value="AAA"/>
    <property type="match status" value="1"/>
</dbReference>
<keyword evidence="3 5" id="KW-0238">DNA-binding</keyword>
<dbReference type="FunFam" id="3.40.50.300:FF:000006">
    <property type="entry name" value="DNA-binding transcriptional regulator NtrC"/>
    <property type="match status" value="1"/>
</dbReference>
<dbReference type="GO" id="GO:0006355">
    <property type="term" value="P:regulation of DNA-templated transcription"/>
    <property type="evidence" value="ECO:0007669"/>
    <property type="project" value="InterPro"/>
</dbReference>
<protein>
    <submittedName>
        <fullName evidence="5">DNA-binding NtrC family response regulator</fullName>
    </submittedName>
</protein>
<dbReference type="InterPro" id="IPR011006">
    <property type="entry name" value="CheY-like_superfamily"/>
</dbReference>
<accession>A0A841RE52</accession>
<dbReference type="InterPro" id="IPR058031">
    <property type="entry name" value="AAA_lid_NorR"/>
</dbReference>
<dbReference type="GO" id="GO:0005524">
    <property type="term" value="F:ATP binding"/>
    <property type="evidence" value="ECO:0007669"/>
    <property type="project" value="UniProtKB-KW"/>
</dbReference>
<sequence length="373" mass="42842">MFRLFYIDRDPDYYNDLICWLPEYCTLHNLLLQDIESRLPPLKWETDILLINPEYTGHSVDFLSELIERLLPVPLIFLSDTTELPFVVSLMKTGAHSFLNKRKDKSILIETIKQIIYNMPDHSDSESEILLPELVGTSSHIQKLKKDIIRLRSSSIHIHLTGETGTGKEMAARAIHKCRSDQKKKLFALNCGSLAENLVESELFGTRKGAFTDAVERAGLFETADGSTLMLDEVSELSKTAQVKLLRVLEYGTFNRVGGTKELKSDFQLITASNRNLRDEVSKGNFREDLFYRITTLIINIPPLRARKEDIGELSRHFLKINKSERKITAGAMNKLKDHSWPGNIRELKQVIERADHFSWQNKAIEPKHIVFY</sequence>
<dbReference type="InterPro" id="IPR002078">
    <property type="entry name" value="Sigma_54_int"/>
</dbReference>